<keyword evidence="2" id="KW-0449">Lipoprotein</keyword>
<comment type="caution">
    <text evidence="2">The sequence shown here is derived from an EMBL/GenBank/DDBJ whole genome shotgun (WGS) entry which is preliminary data.</text>
</comment>
<name>A0ABU8XCT7_9BURK</name>
<dbReference type="Gene3D" id="3.40.50.10610">
    <property type="entry name" value="ABC-type transport auxiliary lipoprotein component"/>
    <property type="match status" value="1"/>
</dbReference>
<keyword evidence="3" id="KW-1185">Reference proteome</keyword>
<dbReference type="EMBL" id="JBBKZS010000008">
    <property type="protein sequence ID" value="MEJ8856895.1"/>
    <property type="molecule type" value="Genomic_DNA"/>
</dbReference>
<dbReference type="PROSITE" id="PS51257">
    <property type="entry name" value="PROKAR_LIPOPROTEIN"/>
    <property type="match status" value="1"/>
</dbReference>
<dbReference type="Proteomes" id="UP001367030">
    <property type="component" value="Unassembled WGS sequence"/>
</dbReference>
<feature type="domain" description="ABC-type transport auxiliary lipoprotein component" evidence="1">
    <location>
        <begin position="40"/>
        <end position="194"/>
    </location>
</feature>
<accession>A0ABU8XCT7</accession>
<evidence type="ECO:0000313" key="2">
    <source>
        <dbReference type="EMBL" id="MEJ8856895.1"/>
    </source>
</evidence>
<proteinExistence type="predicted"/>
<dbReference type="RefSeq" id="WP_340336965.1">
    <property type="nucleotide sequence ID" value="NZ_JBBKZS010000008.1"/>
</dbReference>
<dbReference type="SUPFAM" id="SSF159594">
    <property type="entry name" value="XCC0632-like"/>
    <property type="match status" value="1"/>
</dbReference>
<organism evidence="2 3">
    <name type="scientific">Variovorax robiniae</name>
    <dbReference type="NCBI Taxonomy" id="1836199"/>
    <lineage>
        <taxon>Bacteria</taxon>
        <taxon>Pseudomonadati</taxon>
        <taxon>Pseudomonadota</taxon>
        <taxon>Betaproteobacteria</taxon>
        <taxon>Burkholderiales</taxon>
        <taxon>Comamonadaceae</taxon>
        <taxon>Variovorax</taxon>
    </lineage>
</organism>
<evidence type="ECO:0000313" key="3">
    <source>
        <dbReference type="Proteomes" id="UP001367030"/>
    </source>
</evidence>
<dbReference type="InterPro" id="IPR005586">
    <property type="entry name" value="ABC_trans_aux"/>
</dbReference>
<sequence>MRNRHRGISPALCAIALAFAGCATTSPPLLLTLPRMDVAMAAPAPPMAPPRVLAVRRIVMPEYLLARRVRYRADDSTLAEWPDAYWSERIEVAVTRELHDALRRHLPGWTLCETSCGERSPAYALEVRWDRMDLVRSERRLDARARLLLWSDDRPPRLVSAEERAWSIPVDADTPQSHARAITMLLDRVATEAARALASQSPPARK</sequence>
<protein>
    <submittedName>
        <fullName evidence="2">ABC-type transport auxiliary lipoprotein family protein</fullName>
    </submittedName>
</protein>
<reference evidence="2 3" key="1">
    <citation type="submission" date="2024-03" db="EMBL/GenBank/DDBJ databases">
        <title>Novel species of the genus Variovorax.</title>
        <authorList>
            <person name="Liu Q."/>
            <person name="Xin Y.-H."/>
        </authorList>
    </citation>
    <scope>NUCLEOTIDE SEQUENCE [LARGE SCALE GENOMIC DNA]</scope>
    <source>
        <strain evidence="2 3">KACC 18901</strain>
    </source>
</reference>
<dbReference type="Pfam" id="PF03886">
    <property type="entry name" value="ABC_trans_aux"/>
    <property type="match status" value="1"/>
</dbReference>
<gene>
    <name evidence="2" type="ORF">WKW79_20135</name>
</gene>
<evidence type="ECO:0000259" key="1">
    <source>
        <dbReference type="Pfam" id="PF03886"/>
    </source>
</evidence>